<reference evidence="1 2" key="1">
    <citation type="submission" date="2014-07" db="EMBL/GenBank/DDBJ databases">
        <title>Genome of Flavobacterium reichenbachii LMG 25512.</title>
        <authorList>
            <person name="Stropko S.J."/>
            <person name="Pipes S.E."/>
            <person name="Newman J.D."/>
        </authorList>
    </citation>
    <scope>NUCLEOTIDE SEQUENCE [LARGE SCALE GENOMIC DNA]</scope>
    <source>
        <strain evidence="1 2">LMG 25512</strain>
    </source>
</reference>
<dbReference type="eggNOG" id="COG5635">
    <property type="taxonomic scope" value="Bacteria"/>
</dbReference>
<name>A0A085ZFS2_9FLAO</name>
<comment type="caution">
    <text evidence="1">The sequence shown here is derived from an EMBL/GenBank/DDBJ whole genome shotgun (WGS) entry which is preliminary data.</text>
</comment>
<gene>
    <name evidence="1" type="ORF">IW19_20545</name>
</gene>
<sequence>MNFQYETLGDEYQFQTFLKDLFNAVYSTETFQEYGSKGNLQHGIDVYSPVFKTAIQAKKKGINRNKKTIVKELINDLSQTLELIKGFPFPIEILYFATTIKKDVSLQEACFSASISSGINVILFSWDDIQEKLPDCLSVRDKYFPHLKPAKKKDALSRISKELESLISKLDGKKSAVKTIYRNIPHCEILLPSLDSNYNLQKQLLATIMKISLFETYCETKYKKFGCLIHFTMDYTQFTDDSSAPGFQIISGEVVFLANFSRLAKGLQNNSDYFWDVMEKYQSNVLFKKIRFRMELLASEGLIAYEFEVDGQTESYNIKQKKYYDLDYGNLGSLNAVMPFIAKNTQPGLCILNIDKIQKNVAFMKLYHHFLNEDSFSPSLLKINVDDFDDWDYEYTPCDD</sequence>
<dbReference type="OrthoDB" id="980615at2"/>
<dbReference type="EMBL" id="JPRL01000002">
    <property type="protein sequence ID" value="KFF03286.1"/>
    <property type="molecule type" value="Genomic_DNA"/>
</dbReference>
<protein>
    <recommendedName>
        <fullName evidence="3">Restriction endonuclease type IV Mrr domain-containing protein</fullName>
    </recommendedName>
</protein>
<keyword evidence="2" id="KW-1185">Reference proteome</keyword>
<evidence type="ECO:0000313" key="1">
    <source>
        <dbReference type="EMBL" id="KFF03286.1"/>
    </source>
</evidence>
<accession>A0A085ZFS2</accession>
<dbReference type="Proteomes" id="UP000028715">
    <property type="component" value="Unassembled WGS sequence"/>
</dbReference>
<proteinExistence type="predicted"/>
<organism evidence="1 2">
    <name type="scientific">Flavobacterium reichenbachii</name>
    <dbReference type="NCBI Taxonomy" id="362418"/>
    <lineage>
        <taxon>Bacteria</taxon>
        <taxon>Pseudomonadati</taxon>
        <taxon>Bacteroidota</taxon>
        <taxon>Flavobacteriia</taxon>
        <taxon>Flavobacteriales</taxon>
        <taxon>Flavobacteriaceae</taxon>
        <taxon>Flavobacterium</taxon>
    </lineage>
</organism>
<dbReference type="RefSeq" id="WP_035688699.1">
    <property type="nucleotide sequence ID" value="NZ_JPRL01000002.1"/>
</dbReference>
<dbReference type="AlphaFoldDB" id="A0A085ZFS2"/>
<evidence type="ECO:0000313" key="2">
    <source>
        <dbReference type="Proteomes" id="UP000028715"/>
    </source>
</evidence>
<evidence type="ECO:0008006" key="3">
    <source>
        <dbReference type="Google" id="ProtNLM"/>
    </source>
</evidence>